<protein>
    <submittedName>
        <fullName evidence="1">Uncharacterized protein</fullName>
    </submittedName>
</protein>
<gene>
    <name evidence="1" type="ORF">FHU36_005027</name>
</gene>
<organism evidence="1 2">
    <name type="scientific">Nonomuraea muscovyensis</name>
    <dbReference type="NCBI Taxonomy" id="1124761"/>
    <lineage>
        <taxon>Bacteria</taxon>
        <taxon>Bacillati</taxon>
        <taxon>Actinomycetota</taxon>
        <taxon>Actinomycetes</taxon>
        <taxon>Streptosporangiales</taxon>
        <taxon>Streptosporangiaceae</taxon>
        <taxon>Nonomuraea</taxon>
    </lineage>
</organism>
<keyword evidence="2" id="KW-1185">Reference proteome</keyword>
<dbReference type="AlphaFoldDB" id="A0A7X0EXV9"/>
<evidence type="ECO:0000313" key="2">
    <source>
        <dbReference type="Proteomes" id="UP000583800"/>
    </source>
</evidence>
<proteinExistence type="predicted"/>
<reference evidence="1 2" key="1">
    <citation type="submission" date="2020-08" db="EMBL/GenBank/DDBJ databases">
        <title>Sequencing the genomes of 1000 actinobacteria strains.</title>
        <authorList>
            <person name="Klenk H.-P."/>
        </authorList>
    </citation>
    <scope>NUCLEOTIDE SEQUENCE [LARGE SCALE GENOMIC DNA]</scope>
    <source>
        <strain evidence="1 2">DSM 45913</strain>
    </source>
</reference>
<sequence length="32" mass="3444">MCSEALTRLIEEGVVYSVFDIGNFAGPPPEDS</sequence>
<dbReference type="Proteomes" id="UP000583800">
    <property type="component" value="Unassembled WGS sequence"/>
</dbReference>
<accession>A0A7X0EXV9</accession>
<dbReference type="EMBL" id="JACHJB010000002">
    <property type="protein sequence ID" value="MBB6348482.1"/>
    <property type="molecule type" value="Genomic_DNA"/>
</dbReference>
<name>A0A7X0EXV9_9ACTN</name>
<comment type="caution">
    <text evidence="1">The sequence shown here is derived from an EMBL/GenBank/DDBJ whole genome shotgun (WGS) entry which is preliminary data.</text>
</comment>
<evidence type="ECO:0000313" key="1">
    <source>
        <dbReference type="EMBL" id="MBB6348482.1"/>
    </source>
</evidence>